<dbReference type="PANTHER" id="PTHR15157">
    <property type="entry name" value="UV RADIATION RESISTANCE-ASSOCIATED GENE PROTEIN"/>
    <property type="match status" value="1"/>
</dbReference>
<accession>A0A139HJK6</accession>
<keyword evidence="4" id="KW-1185">Reference proteome</keyword>
<gene>
    <name evidence="3" type="ORF">AC578_10696</name>
</gene>
<dbReference type="OrthoDB" id="72772at2759"/>
<organism evidence="3 4">
    <name type="scientific">Pseudocercospora eumusae</name>
    <dbReference type="NCBI Taxonomy" id="321146"/>
    <lineage>
        <taxon>Eukaryota</taxon>
        <taxon>Fungi</taxon>
        <taxon>Dikarya</taxon>
        <taxon>Ascomycota</taxon>
        <taxon>Pezizomycotina</taxon>
        <taxon>Dothideomycetes</taxon>
        <taxon>Dothideomycetidae</taxon>
        <taxon>Mycosphaerellales</taxon>
        <taxon>Mycosphaerellaceae</taxon>
        <taxon>Pseudocercospora</taxon>
    </lineage>
</organism>
<reference evidence="3 4" key="1">
    <citation type="submission" date="2015-07" db="EMBL/GenBank/DDBJ databases">
        <title>Comparative genomics of the Sigatoka disease complex on banana suggests a link between parallel evolutionary changes in Pseudocercospora fijiensis and Pseudocercospora eumusae and increased virulence on the banana host.</title>
        <authorList>
            <person name="Chang T.-C."/>
            <person name="Salvucci A."/>
            <person name="Crous P.W."/>
            <person name="Stergiopoulos I."/>
        </authorList>
    </citation>
    <scope>NUCLEOTIDE SEQUENCE [LARGE SCALE GENOMIC DNA]</scope>
    <source>
        <strain evidence="3 4">CBS 114824</strain>
    </source>
</reference>
<dbReference type="GO" id="GO:0000323">
    <property type="term" value="C:lytic vacuole"/>
    <property type="evidence" value="ECO:0007669"/>
    <property type="project" value="TreeGrafter"/>
</dbReference>
<proteinExistence type="predicted"/>
<name>A0A139HJK6_9PEZI</name>
<sequence length="186" mass="21111">MSLLLRPASASTRSSRGVQKKNEDSRRRRGIYFRQENQVFGCKAAYSLKSKDDRHMLQMLAFYLKQNLPYPVSALGSTSTAFDPISILKSNTSVLSRKGDESGLRTYPLFTKRVARFRFEYPVFLVNQDIRVLLENAFNLKVLDIRQTLPNLKYLLYVATAGEGDLPTRKAGCPRVDTGACHGDRR</sequence>
<dbReference type="GO" id="GO:0035493">
    <property type="term" value="P:SNARE complex assembly"/>
    <property type="evidence" value="ECO:0007669"/>
    <property type="project" value="TreeGrafter"/>
</dbReference>
<dbReference type="Proteomes" id="UP000070133">
    <property type="component" value="Unassembled WGS sequence"/>
</dbReference>
<dbReference type="GO" id="GO:0000149">
    <property type="term" value="F:SNARE binding"/>
    <property type="evidence" value="ECO:0007669"/>
    <property type="project" value="TreeGrafter"/>
</dbReference>
<dbReference type="STRING" id="321146.A0A139HJK6"/>
<protein>
    <submittedName>
        <fullName evidence="3">Uncharacterized protein</fullName>
    </submittedName>
</protein>
<dbReference type="AlphaFoldDB" id="A0A139HJK6"/>
<keyword evidence="1" id="KW-0175">Coiled coil</keyword>
<evidence type="ECO:0000256" key="2">
    <source>
        <dbReference type="SAM" id="MobiDB-lite"/>
    </source>
</evidence>
<dbReference type="PANTHER" id="PTHR15157:SF5">
    <property type="entry name" value="UV RADIATION RESISTANCE-ASSOCIATED GENE PROTEIN"/>
    <property type="match status" value="1"/>
</dbReference>
<evidence type="ECO:0000313" key="4">
    <source>
        <dbReference type="Proteomes" id="UP000070133"/>
    </source>
</evidence>
<dbReference type="EMBL" id="LFZN01000040">
    <property type="protein sequence ID" value="KXT02572.1"/>
    <property type="molecule type" value="Genomic_DNA"/>
</dbReference>
<dbReference type="GO" id="GO:0005768">
    <property type="term" value="C:endosome"/>
    <property type="evidence" value="ECO:0007669"/>
    <property type="project" value="TreeGrafter"/>
</dbReference>
<evidence type="ECO:0000313" key="3">
    <source>
        <dbReference type="EMBL" id="KXT02572.1"/>
    </source>
</evidence>
<evidence type="ECO:0000256" key="1">
    <source>
        <dbReference type="ARBA" id="ARBA00023054"/>
    </source>
</evidence>
<comment type="caution">
    <text evidence="3">The sequence shown here is derived from an EMBL/GenBank/DDBJ whole genome shotgun (WGS) entry which is preliminary data.</text>
</comment>
<feature type="region of interest" description="Disordered" evidence="2">
    <location>
        <begin position="1"/>
        <end position="28"/>
    </location>
</feature>